<keyword evidence="2" id="KW-1185">Reference proteome</keyword>
<dbReference type="RefSeq" id="WP_028753353.1">
    <property type="nucleotide sequence ID" value="NZ_JACIIG010000012.1"/>
</dbReference>
<comment type="caution">
    <text evidence="1">The sequence shown here is derived from an EMBL/GenBank/DDBJ whole genome shotgun (WGS) entry which is preliminary data.</text>
</comment>
<organism evidence="1 2">
    <name type="scientific">Rhizobium leucaenae</name>
    <dbReference type="NCBI Taxonomy" id="29450"/>
    <lineage>
        <taxon>Bacteria</taxon>
        <taxon>Pseudomonadati</taxon>
        <taxon>Pseudomonadota</taxon>
        <taxon>Alphaproteobacteria</taxon>
        <taxon>Hyphomicrobiales</taxon>
        <taxon>Rhizobiaceae</taxon>
        <taxon>Rhizobium/Agrobacterium group</taxon>
        <taxon>Rhizobium</taxon>
    </lineage>
</organism>
<gene>
    <name evidence="1" type="ORF">GGE60_004328</name>
</gene>
<name>A0A7W6ZXQ7_9HYPH</name>
<proteinExistence type="predicted"/>
<dbReference type="EMBL" id="JACIIG010000012">
    <property type="protein sequence ID" value="MBB4570192.1"/>
    <property type="molecule type" value="Genomic_DNA"/>
</dbReference>
<evidence type="ECO:0000313" key="2">
    <source>
        <dbReference type="Proteomes" id="UP000543836"/>
    </source>
</evidence>
<evidence type="ECO:0000313" key="1">
    <source>
        <dbReference type="EMBL" id="MBB4570192.1"/>
    </source>
</evidence>
<protein>
    <submittedName>
        <fullName evidence="1">Uncharacterized protein</fullName>
    </submittedName>
</protein>
<sequence length="168" mass="18336">MKNSQAGVSAYPTGNDESDAATDLEMIGRYMAKLKVKALPRNYQLFHEALYAPDRRIASEIASLGPSPSQASLDEIGLKHRLVSHCSLVARKSEADAAEMLREVAEQLAEGLLKKQSFAREIETAPHVAAAMDSLNASLSNLLLYETELTERLRDCAGPPPRARSSRV</sequence>
<dbReference type="GeneID" id="32526990"/>
<dbReference type="OrthoDB" id="9812260at2"/>
<reference evidence="1 2" key="1">
    <citation type="submission" date="2020-08" db="EMBL/GenBank/DDBJ databases">
        <title>Genomic Encyclopedia of Type Strains, Phase IV (KMG-V): Genome sequencing to study the core and pangenomes of soil and plant-associated prokaryotes.</title>
        <authorList>
            <person name="Whitman W."/>
        </authorList>
    </citation>
    <scope>NUCLEOTIDE SEQUENCE [LARGE SCALE GENOMIC DNA]</scope>
    <source>
        <strain evidence="1 2">SEMIA 492</strain>
    </source>
</reference>
<accession>A0A7W6ZXQ7</accession>
<dbReference type="AlphaFoldDB" id="A0A7W6ZXQ7"/>
<dbReference type="Proteomes" id="UP000543836">
    <property type="component" value="Unassembled WGS sequence"/>
</dbReference>